<dbReference type="GO" id="GO:0007605">
    <property type="term" value="P:sensory perception of sound"/>
    <property type="evidence" value="ECO:0007669"/>
    <property type="project" value="UniProtKB-KW"/>
</dbReference>
<dbReference type="GO" id="GO:0005829">
    <property type="term" value="C:cytosol"/>
    <property type="evidence" value="ECO:0007669"/>
    <property type="project" value="UniProtKB-SubCell"/>
</dbReference>
<evidence type="ECO:0000256" key="24">
    <source>
        <dbReference type="ARBA" id="ARBA00023136"/>
    </source>
</evidence>
<keyword evidence="12" id="KW-0813">Transport</keyword>
<evidence type="ECO:0000256" key="6">
    <source>
        <dbReference type="ARBA" id="ARBA00004514"/>
    </source>
</evidence>
<evidence type="ECO:0000313" key="37">
    <source>
        <dbReference type="Proteomes" id="UP000694381"/>
    </source>
</evidence>
<dbReference type="Ensembl" id="ENSNGAT00000010561.1">
    <property type="protein sequence ID" value="ENSNGAP00000006012.1"/>
    <property type="gene ID" value="ENSNGAG00000008608.1"/>
</dbReference>
<dbReference type="Gene3D" id="1.20.58.530">
    <property type="match status" value="1"/>
</dbReference>
<dbReference type="GO" id="GO:0000146">
    <property type="term" value="F:microfilament motor activity"/>
    <property type="evidence" value="ECO:0007669"/>
    <property type="project" value="TreeGrafter"/>
</dbReference>
<keyword evidence="20" id="KW-0112">Calmodulin-binding</keyword>
<dbReference type="PANTHER" id="PTHR13140">
    <property type="entry name" value="MYOSIN"/>
    <property type="match status" value="1"/>
</dbReference>
<keyword evidence="14" id="KW-0963">Cytoplasm</keyword>
<keyword evidence="21" id="KW-0653">Protein transport</keyword>
<evidence type="ECO:0000256" key="19">
    <source>
        <dbReference type="ARBA" id="ARBA00022840"/>
    </source>
</evidence>
<keyword evidence="26" id="KW-0168">Coated pit</keyword>
<comment type="similarity">
    <text evidence="10 32">Belongs to the TRAFAC class myosin-kinesin ATPase superfamily. Myosin family.</text>
</comment>
<dbReference type="GO" id="GO:0051046">
    <property type="term" value="P:regulation of secretion"/>
    <property type="evidence" value="ECO:0007669"/>
    <property type="project" value="Ensembl"/>
</dbReference>
<dbReference type="GO" id="GO:0005794">
    <property type="term" value="C:Golgi apparatus"/>
    <property type="evidence" value="ECO:0007669"/>
    <property type="project" value="UniProtKB-SubCell"/>
</dbReference>
<organism evidence="36 37">
    <name type="scientific">Nannospalax galili</name>
    <name type="common">Northern Israeli blind subterranean mole rat</name>
    <name type="synonym">Spalax galili</name>
    <dbReference type="NCBI Taxonomy" id="1026970"/>
    <lineage>
        <taxon>Eukaryota</taxon>
        <taxon>Metazoa</taxon>
        <taxon>Chordata</taxon>
        <taxon>Craniata</taxon>
        <taxon>Vertebrata</taxon>
        <taxon>Euteleostomi</taxon>
        <taxon>Mammalia</taxon>
        <taxon>Eutheria</taxon>
        <taxon>Euarchontoglires</taxon>
        <taxon>Glires</taxon>
        <taxon>Rodentia</taxon>
        <taxon>Myomorpha</taxon>
        <taxon>Muroidea</taxon>
        <taxon>Spalacidae</taxon>
        <taxon>Spalacinae</taxon>
        <taxon>Nannospalax</taxon>
    </lineage>
</organism>
<dbReference type="Gene3D" id="1.10.10.820">
    <property type="match status" value="1"/>
</dbReference>
<keyword evidence="17" id="KW-1009">Hearing</keyword>
<dbReference type="Gene3D" id="3.40.850.10">
    <property type="entry name" value="Kinesin motor domain"/>
    <property type="match status" value="2"/>
</dbReference>
<dbReference type="Pfam" id="PF21521">
    <property type="entry name" value="MYO6_lever"/>
    <property type="match status" value="1"/>
</dbReference>
<evidence type="ECO:0000259" key="34">
    <source>
        <dbReference type="PROSITE" id="PS51456"/>
    </source>
</evidence>
<evidence type="ECO:0000256" key="23">
    <source>
        <dbReference type="ARBA" id="ARBA00023123"/>
    </source>
</evidence>
<dbReference type="InterPro" id="IPR036114">
    <property type="entry name" value="MYSc_Myo6"/>
</dbReference>
<evidence type="ECO:0000256" key="11">
    <source>
        <dbReference type="ARBA" id="ARBA00015382"/>
    </source>
</evidence>
<evidence type="ECO:0000256" key="14">
    <source>
        <dbReference type="ARBA" id="ARBA00022490"/>
    </source>
</evidence>
<evidence type="ECO:0000256" key="12">
    <source>
        <dbReference type="ARBA" id="ARBA00022448"/>
    </source>
</evidence>
<evidence type="ECO:0000256" key="10">
    <source>
        <dbReference type="ARBA" id="ARBA00008314"/>
    </source>
</evidence>
<evidence type="ECO:0000256" key="15">
    <source>
        <dbReference type="ARBA" id="ARBA00022553"/>
    </source>
</evidence>
<dbReference type="GO" id="GO:0042491">
    <property type="term" value="P:inner ear auditory receptor cell differentiation"/>
    <property type="evidence" value="ECO:0007669"/>
    <property type="project" value="TreeGrafter"/>
</dbReference>
<dbReference type="GO" id="GO:0031941">
    <property type="term" value="C:filamentous actin"/>
    <property type="evidence" value="ECO:0007669"/>
    <property type="project" value="Ensembl"/>
</dbReference>
<evidence type="ECO:0000256" key="31">
    <source>
        <dbReference type="ARBA" id="ARBA00030027"/>
    </source>
</evidence>
<keyword evidence="13" id="KW-1003">Cell membrane</keyword>
<evidence type="ECO:0000256" key="17">
    <source>
        <dbReference type="ARBA" id="ARBA00022740"/>
    </source>
</evidence>
<evidence type="ECO:0000256" key="25">
    <source>
        <dbReference type="ARBA" id="ARBA00023175"/>
    </source>
</evidence>
<feature type="domain" description="Myosin motor" evidence="34">
    <location>
        <begin position="57"/>
        <end position="771"/>
    </location>
</feature>
<evidence type="ECO:0000256" key="5">
    <source>
        <dbReference type="ARBA" id="ARBA00004486"/>
    </source>
</evidence>
<evidence type="ECO:0000313" key="36">
    <source>
        <dbReference type="Ensembl" id="ENSNGAP00000006012.1"/>
    </source>
</evidence>
<evidence type="ECO:0000256" key="16">
    <source>
        <dbReference type="ARBA" id="ARBA00022583"/>
    </source>
</evidence>
<dbReference type="GO" id="GO:0042472">
    <property type="term" value="P:inner ear morphogenesis"/>
    <property type="evidence" value="ECO:0007669"/>
    <property type="project" value="TreeGrafter"/>
</dbReference>
<reference evidence="36" key="2">
    <citation type="submission" date="2025-09" db="UniProtKB">
        <authorList>
            <consortium name="Ensembl"/>
        </authorList>
    </citation>
    <scope>IDENTIFICATION</scope>
</reference>
<evidence type="ECO:0000259" key="35">
    <source>
        <dbReference type="PROSITE" id="PS51844"/>
    </source>
</evidence>
<keyword evidence="18 32" id="KW-0547">Nucleotide-binding</keyword>
<gene>
    <name evidence="36" type="primary">Myo6</name>
</gene>
<dbReference type="CDD" id="cd01382">
    <property type="entry name" value="MYSc_Myo6"/>
    <property type="match status" value="1"/>
</dbReference>
<keyword evidence="28" id="KW-0539">Nucleus</keyword>
<dbReference type="GO" id="GO:0045334">
    <property type="term" value="C:clathrin-coated endocytic vesicle"/>
    <property type="evidence" value="ECO:0007669"/>
    <property type="project" value="Ensembl"/>
</dbReference>
<dbReference type="FunFam" id="3.40.850.10:FF:000030">
    <property type="entry name" value="unconventional myosin-VI isoform X1"/>
    <property type="match status" value="1"/>
</dbReference>
<keyword evidence="27 32" id="KW-0009">Actin-binding</keyword>
<dbReference type="InterPro" id="IPR027417">
    <property type="entry name" value="P-loop_NTPase"/>
</dbReference>
<dbReference type="GO" id="GO:0005654">
    <property type="term" value="C:nucleoplasm"/>
    <property type="evidence" value="ECO:0007669"/>
    <property type="project" value="Ensembl"/>
</dbReference>
<dbReference type="SUPFAM" id="SSF52540">
    <property type="entry name" value="P-loop containing nucleoside triphosphate hydrolases"/>
    <property type="match status" value="1"/>
</dbReference>
<dbReference type="CDD" id="cd22294">
    <property type="entry name" value="MYO6_MIU_linker"/>
    <property type="match status" value="1"/>
</dbReference>
<dbReference type="FunFam" id="1.10.10.820:FF:000005">
    <property type="entry name" value="unconventional myosin-VI isoform X2"/>
    <property type="match status" value="1"/>
</dbReference>
<dbReference type="FunFam" id="3.40.850.10:FF:000018">
    <property type="entry name" value="unconventional myosin-VI isoform X1"/>
    <property type="match status" value="1"/>
</dbReference>
<dbReference type="GO" id="GO:0007015">
    <property type="term" value="P:actin filament organization"/>
    <property type="evidence" value="ECO:0007669"/>
    <property type="project" value="TreeGrafter"/>
</dbReference>
<evidence type="ECO:0000256" key="33">
    <source>
        <dbReference type="SAM" id="MobiDB-lite"/>
    </source>
</evidence>
<dbReference type="FunFam" id="1.20.58.530:FF:000006">
    <property type="entry name" value="Putative unconventional myosin-VI"/>
    <property type="match status" value="1"/>
</dbReference>
<dbReference type="GO" id="GO:0005905">
    <property type="term" value="C:clathrin-coated pit"/>
    <property type="evidence" value="ECO:0007669"/>
    <property type="project" value="UniProtKB-SubCell"/>
</dbReference>
<dbReference type="FunFam" id="3.30.70.1590:FF:000002">
    <property type="entry name" value="unconventional myosin-VI isoform X1"/>
    <property type="match status" value="1"/>
</dbReference>
<keyword evidence="30" id="KW-0968">Cytoplasmic vesicle</keyword>
<dbReference type="InterPro" id="IPR032412">
    <property type="entry name" value="Myosin-VI_CBD"/>
</dbReference>
<dbReference type="GO" id="GO:0016459">
    <property type="term" value="C:myosin complex"/>
    <property type="evidence" value="ECO:0007669"/>
    <property type="project" value="UniProtKB-KW"/>
</dbReference>
<keyword evidence="24" id="KW-0472">Membrane</keyword>
<dbReference type="CDD" id="cd21759">
    <property type="entry name" value="CBD_MYO6-like"/>
    <property type="match status" value="1"/>
</dbReference>
<evidence type="ECO:0000256" key="29">
    <source>
        <dbReference type="ARBA" id="ARBA00023273"/>
    </source>
</evidence>
<evidence type="ECO:0000256" key="3">
    <source>
        <dbReference type="ARBA" id="ARBA00004132"/>
    </source>
</evidence>
<dbReference type="GeneTree" id="ENSGT00940000156078"/>
<dbReference type="GO" id="GO:0048471">
    <property type="term" value="C:perinuclear region of cytoplasm"/>
    <property type="evidence" value="ECO:0007669"/>
    <property type="project" value="UniProtKB-SubCell"/>
</dbReference>
<dbReference type="PROSITE" id="PS51844">
    <property type="entry name" value="SH3_LIKE"/>
    <property type="match status" value="1"/>
</dbReference>
<keyword evidence="29" id="KW-0966">Cell projection</keyword>
<dbReference type="Gene3D" id="3.30.70.1590">
    <property type="match status" value="1"/>
</dbReference>
<dbReference type="FunFam" id="2.30.30.360:FF:000002">
    <property type="entry name" value="Unconventional myosin-VI"/>
    <property type="match status" value="1"/>
</dbReference>
<dbReference type="Gene3D" id="1.20.120.720">
    <property type="entry name" value="Myosin VI head, motor domain, U50 subdomain"/>
    <property type="match status" value="1"/>
</dbReference>
<dbReference type="InterPro" id="IPR036961">
    <property type="entry name" value="Kinesin_motor_dom_sf"/>
</dbReference>
<evidence type="ECO:0000256" key="2">
    <source>
        <dbReference type="ARBA" id="ARBA00004123"/>
    </source>
</evidence>
<evidence type="ECO:0000256" key="13">
    <source>
        <dbReference type="ARBA" id="ARBA00022475"/>
    </source>
</evidence>
<dbReference type="GO" id="GO:0051015">
    <property type="term" value="F:actin filament binding"/>
    <property type="evidence" value="ECO:0007669"/>
    <property type="project" value="Ensembl"/>
</dbReference>
<dbReference type="CDD" id="cd22249">
    <property type="entry name" value="UDM1_RNF168_RNF169-like"/>
    <property type="match status" value="1"/>
</dbReference>
<dbReference type="FunFam" id="1.20.120.720:FF:000005">
    <property type="entry name" value="unconventional myosin-VI isoform X1"/>
    <property type="match status" value="1"/>
</dbReference>
<reference evidence="36" key="1">
    <citation type="submission" date="2025-08" db="UniProtKB">
        <authorList>
            <consortium name="Ensembl"/>
        </authorList>
    </citation>
    <scope>IDENTIFICATION</scope>
</reference>
<dbReference type="GO" id="GO:0005902">
    <property type="term" value="C:microvillus"/>
    <property type="evidence" value="ECO:0007669"/>
    <property type="project" value="UniProtKB-SubCell"/>
</dbReference>
<keyword evidence="23 32" id="KW-0518">Myosin</keyword>
<feature type="region of interest" description="Disordered" evidence="33">
    <location>
        <begin position="933"/>
        <end position="978"/>
    </location>
</feature>
<keyword evidence="25 32" id="KW-0505">Motor protein</keyword>
<dbReference type="GO" id="GO:0030175">
    <property type="term" value="C:filopodium"/>
    <property type="evidence" value="ECO:0007669"/>
    <property type="project" value="UniProtKB-SubCell"/>
</dbReference>
<evidence type="ECO:0000256" key="26">
    <source>
        <dbReference type="ARBA" id="ARBA00023176"/>
    </source>
</evidence>
<dbReference type="PANTHER" id="PTHR13140:SF745">
    <property type="entry name" value="UNCONVENTIONAL MYOSIN-VI"/>
    <property type="match status" value="1"/>
</dbReference>
<keyword evidence="16" id="KW-0254">Endocytosis</keyword>
<dbReference type="CDD" id="cd21958">
    <property type="entry name" value="MyUb_Myo6"/>
    <property type="match status" value="1"/>
</dbReference>
<evidence type="ECO:0000256" key="1">
    <source>
        <dbReference type="ARBA" id="ARBA00004105"/>
    </source>
</evidence>
<dbReference type="GO" id="GO:0032587">
    <property type="term" value="C:ruffle membrane"/>
    <property type="evidence" value="ECO:0007669"/>
    <property type="project" value="UniProtKB-SubCell"/>
</dbReference>
<dbReference type="SMART" id="SM00242">
    <property type="entry name" value="MYSc"/>
    <property type="match status" value="1"/>
</dbReference>
<dbReference type="Gene3D" id="6.10.220.10">
    <property type="match status" value="1"/>
</dbReference>
<keyword evidence="22" id="KW-0333">Golgi apparatus</keyword>
<evidence type="ECO:0000256" key="18">
    <source>
        <dbReference type="ARBA" id="ARBA00022741"/>
    </source>
</evidence>
<sequence length="1294" mass="149674">MEDGKPVWAPHPTDGFQMGDIVDIGPDSLTIEPWNQKGKTFLALINQVFPAEEDSKKDVEDNCSLMYLNEATLLHNVKVRYSKDRIYTYVANILIAVNPYFDIPKIYSSDTIKSYQGKSLGTMPPHVFAIADKAFRDMKVLKMSQSIIVSGESGAGKTENTKFVLRYLTESYGTGQDIDDRIVEANPLLEAFGNAKTVRNNNSSRFGKFVEIHFNEKSSVVGGFVSHYLLEKSRICVQGKEERNYHIFYRLCAGASEDIREKLHLSSPDNFRYLNRGCTRYFANKETDKQILQNRKSPEYIKAGSLKDPLLDDHGDFIRMCTAMKKIGLDDEEKLDLFRVVAGVLHLGNIDFEEAGSTSGGCNLKNKSTPSLEYCAELLGLDQDDLRVSLTTRVMLTTAGGTKGTVIKVPLKVEQANNARDALAKTVYSHLFDHVVNRVNQCFPFETSSYFIGVLDIAGFEYFEHNSFEQFCINYCNEKLQQFFNERILKEEQELYQKEGLGVNEVPYVDNQDCIDLIEVKLVGILDILDEENRLPQPSDQHFTSAVHQKHKEHFRLTIPRKSKLAVHRNLRDDEGFIIRHFAGAVCYETTQFVEKNNDALHMSLESLICESRDKFIRALFESSTNNNKDTKQKAGKLSFISVGNKFKTQLNLLLDKLRSTGASFIRCIKPNLKMTSHHFEGAQILSQLQCSGMVSVLDLMQGGFPSRASFHELYNMYKKYMPDKLARLDPRLFCKALFKALGLNEIDYKFGLTKVFFRPGKFAEFDQIMKSDPDHLAELVKRVNHWLVCSRWKKVQWCSLSVIKLKNKIKYRAEACIKMQKTIRMWLCKRRHKPRIDGLVKVGTLKKRLDKFNEVVSVLKDGKPEVNRQIKDLEISIDALMAKIKSTMMTREQIRKEYDALVKSSEDLLSALQKKKQQEEEAERLRRIQEEMEKERQRREEDEHRRRKEEEERRMKFEMEAKRKQEEEDRKKREDDEKRIQAEVEEQLARQREEESQQQAVLEQERRDRELALRIVQSEAELISDEALGDQALRSLNSCPVISKTDGMRPQMTPEQMAKEMSEILSRGPAVQATKAAAGTKKHDLSKWKYAELRDTINTSCDIELLAACREEFHRRLKVYHAWKSKNKKRNTETEQRAPKSVTDYDFAPFLNNSPQQNPTAQLPARQQEMEMNRQQRFFRIPFIRPADQYKDPQSKKKGWWYAHFDGPWIARQMELHPDKPPILLVAGKDDMEMCELNLEETGLTRKRGAEILPRQFEEIWERCGGIQYLQSAIESRQARPTYATAMLQNLLK</sequence>
<dbReference type="PRINTS" id="PR00193">
    <property type="entry name" value="MYOSINHEAVY"/>
</dbReference>
<evidence type="ECO:0000256" key="30">
    <source>
        <dbReference type="ARBA" id="ARBA00023329"/>
    </source>
</evidence>
<keyword evidence="37" id="KW-1185">Reference proteome</keyword>
<dbReference type="GO" id="GO:0005516">
    <property type="term" value="F:calmodulin binding"/>
    <property type="evidence" value="ECO:0007669"/>
    <property type="project" value="UniProtKB-KW"/>
</dbReference>
<evidence type="ECO:0000256" key="20">
    <source>
        <dbReference type="ARBA" id="ARBA00022860"/>
    </source>
</evidence>
<feature type="binding site" evidence="32">
    <location>
        <begin position="151"/>
        <end position="158"/>
    </location>
    <ligand>
        <name>ATP</name>
        <dbReference type="ChEBI" id="CHEBI:30616"/>
    </ligand>
</feature>
<evidence type="ECO:0000256" key="7">
    <source>
        <dbReference type="ARBA" id="ARBA00004556"/>
    </source>
</evidence>
<dbReference type="GO" id="GO:0006897">
    <property type="term" value="P:endocytosis"/>
    <property type="evidence" value="ECO:0007669"/>
    <property type="project" value="UniProtKB-KW"/>
</dbReference>
<dbReference type="PROSITE" id="PS51456">
    <property type="entry name" value="MYOSIN_MOTOR"/>
    <property type="match status" value="1"/>
</dbReference>
<dbReference type="GO" id="GO:0030048">
    <property type="term" value="P:actin filament-based movement"/>
    <property type="evidence" value="ECO:0007669"/>
    <property type="project" value="TreeGrafter"/>
</dbReference>
<dbReference type="Pfam" id="PF00063">
    <property type="entry name" value="Myosin_head"/>
    <property type="match status" value="1"/>
</dbReference>
<dbReference type="Gene3D" id="2.30.30.360">
    <property type="entry name" value="Myosin S1 fragment, N-terminal"/>
    <property type="match status" value="1"/>
</dbReference>
<keyword evidence="15" id="KW-0597">Phosphoprotein</keyword>
<evidence type="ECO:0000256" key="4">
    <source>
        <dbReference type="ARBA" id="ARBA00004150"/>
    </source>
</evidence>
<dbReference type="InterPro" id="IPR049016">
    <property type="entry name" value="MYO6_lever"/>
</dbReference>
<proteinExistence type="inferred from homology"/>
<dbReference type="GO" id="GO:0031965">
    <property type="term" value="C:nuclear membrane"/>
    <property type="evidence" value="ECO:0007669"/>
    <property type="project" value="Ensembl"/>
</dbReference>
<dbReference type="Pfam" id="PF16521">
    <property type="entry name" value="Myosin-VI_CBD"/>
    <property type="match status" value="1"/>
</dbReference>
<dbReference type="InterPro" id="IPR001609">
    <property type="entry name" value="Myosin_head_motor_dom-like"/>
</dbReference>
<dbReference type="GO" id="GO:0015031">
    <property type="term" value="P:protein transport"/>
    <property type="evidence" value="ECO:0007669"/>
    <property type="project" value="UniProtKB-KW"/>
</dbReference>
<dbReference type="InterPro" id="IPR004009">
    <property type="entry name" value="SH3_Myosin"/>
</dbReference>
<evidence type="ECO:0000256" key="22">
    <source>
        <dbReference type="ARBA" id="ARBA00023034"/>
    </source>
</evidence>
<evidence type="ECO:0000256" key="32">
    <source>
        <dbReference type="PROSITE-ProRule" id="PRU00782"/>
    </source>
</evidence>
<accession>A0A8C6QNR2</accession>
<feature type="region of interest" description="Disordered" evidence="33">
    <location>
        <begin position="1127"/>
        <end position="1147"/>
    </location>
</feature>
<comment type="subcellular location">
    <subcellularLocation>
        <location evidence="5">Cell projection</location>
        <location evidence="5">Filopodium</location>
    </subcellularLocation>
    <subcellularLocation>
        <location evidence="1">Cell projection</location>
        <location evidence="1">Microvillus</location>
    </subcellularLocation>
    <subcellularLocation>
        <location evidence="9">Cell projection</location>
        <location evidence="9">Ruffle membrane</location>
    </subcellularLocation>
    <subcellularLocation>
        <location evidence="6">Cytoplasm</location>
        <location evidence="6">Cytosol</location>
    </subcellularLocation>
    <subcellularLocation>
        <location evidence="7">Cytoplasm</location>
        <location evidence="7">Perinuclear region</location>
    </subcellularLocation>
    <subcellularLocation>
        <location evidence="3">Cytoplasmic vesicle</location>
        <location evidence="3">Clathrin-coated vesicle</location>
    </subcellularLocation>
    <subcellularLocation>
        <location evidence="4">Golgi apparatus</location>
        <location evidence="4">trans-Golgi network membrane</location>
        <topology evidence="4">Peripheral membrane protein</topology>
    </subcellularLocation>
    <subcellularLocation>
        <location evidence="8">Membrane</location>
        <location evidence="8">Clathrin-coated pit</location>
    </subcellularLocation>
    <subcellularLocation>
        <location evidence="2">Nucleus</location>
    </subcellularLocation>
</comment>
<evidence type="ECO:0000256" key="9">
    <source>
        <dbReference type="ARBA" id="ARBA00004632"/>
    </source>
</evidence>
<feature type="region of interest" description="Actin-binding" evidence="32">
    <location>
        <begin position="651"/>
        <end position="673"/>
    </location>
</feature>
<evidence type="ECO:0000256" key="27">
    <source>
        <dbReference type="ARBA" id="ARBA00023203"/>
    </source>
</evidence>
<protein>
    <recommendedName>
        <fullName evidence="11">Unconventional myosin-VI</fullName>
    </recommendedName>
    <alternativeName>
        <fullName evidence="31">Unconventional myosin-6</fullName>
    </alternativeName>
</protein>
<name>A0A8C6QNR2_NANGA</name>
<dbReference type="InterPro" id="IPR008989">
    <property type="entry name" value="Myosin_S1_N"/>
</dbReference>
<dbReference type="Proteomes" id="UP000694381">
    <property type="component" value="Unassembled WGS sequence"/>
</dbReference>
<evidence type="ECO:0000256" key="8">
    <source>
        <dbReference type="ARBA" id="ARBA00004600"/>
    </source>
</evidence>
<keyword evidence="19 32" id="KW-0067">ATP-binding</keyword>
<evidence type="ECO:0000256" key="21">
    <source>
        <dbReference type="ARBA" id="ARBA00022927"/>
    </source>
</evidence>
<dbReference type="GO" id="GO:0005524">
    <property type="term" value="F:ATP binding"/>
    <property type="evidence" value="ECO:0007669"/>
    <property type="project" value="UniProtKB-UniRule"/>
</dbReference>
<feature type="domain" description="Myosin N-terminal SH3-like" evidence="35">
    <location>
        <begin position="2"/>
        <end position="53"/>
    </location>
</feature>
<evidence type="ECO:0000256" key="28">
    <source>
        <dbReference type="ARBA" id="ARBA00023242"/>
    </source>
</evidence>
<dbReference type="GO" id="GO:0030330">
    <property type="term" value="P:DNA damage response, signal transduction by p53 class mediator"/>
    <property type="evidence" value="ECO:0007669"/>
    <property type="project" value="Ensembl"/>
</dbReference>